<dbReference type="Gene3D" id="3.40.50.300">
    <property type="entry name" value="P-loop containing nucleotide triphosphate hydrolases"/>
    <property type="match status" value="1"/>
</dbReference>
<dbReference type="GO" id="GO:0003924">
    <property type="term" value="F:GTPase activity"/>
    <property type="evidence" value="ECO:0007669"/>
    <property type="project" value="InterPro"/>
</dbReference>
<evidence type="ECO:0000256" key="4">
    <source>
        <dbReference type="ARBA" id="ARBA00022801"/>
    </source>
</evidence>
<proteinExistence type="predicted"/>
<dbReference type="InterPro" id="IPR020849">
    <property type="entry name" value="Small_GTPase_Ras-type"/>
</dbReference>
<dbReference type="NCBIfam" id="TIGR00231">
    <property type="entry name" value="small_GTP"/>
    <property type="match status" value="1"/>
</dbReference>
<feature type="region of interest" description="Disordered" evidence="7">
    <location>
        <begin position="175"/>
        <end position="264"/>
    </location>
</feature>
<dbReference type="PROSITE" id="PS51419">
    <property type="entry name" value="RAB"/>
    <property type="match status" value="1"/>
</dbReference>
<dbReference type="PROSITE" id="PS51421">
    <property type="entry name" value="RAS"/>
    <property type="match status" value="1"/>
</dbReference>
<dbReference type="AlphaFoldDB" id="A0A1Y2F467"/>
<evidence type="ECO:0000256" key="3">
    <source>
        <dbReference type="ARBA" id="ARBA00022741"/>
    </source>
</evidence>
<keyword evidence="6" id="KW-0472">Membrane</keyword>
<feature type="compositionally biased region" description="Low complexity" evidence="7">
    <location>
        <begin position="195"/>
        <end position="208"/>
    </location>
</feature>
<dbReference type="SMART" id="SM00175">
    <property type="entry name" value="RAB"/>
    <property type="match status" value="1"/>
</dbReference>
<feature type="compositionally biased region" description="Low complexity" evidence="7">
    <location>
        <begin position="233"/>
        <end position="251"/>
    </location>
</feature>
<keyword evidence="2" id="KW-1003">Cell membrane</keyword>
<feature type="compositionally biased region" description="Polar residues" evidence="7">
    <location>
        <begin position="209"/>
        <end position="224"/>
    </location>
</feature>
<dbReference type="EMBL" id="MCFI01000017">
    <property type="protein sequence ID" value="ORY78669.1"/>
    <property type="molecule type" value="Genomic_DNA"/>
</dbReference>
<keyword evidence="9" id="KW-1185">Reference proteome</keyword>
<dbReference type="SUPFAM" id="SSF52540">
    <property type="entry name" value="P-loop containing nucleoside triphosphate hydrolases"/>
    <property type="match status" value="1"/>
</dbReference>
<protein>
    <submittedName>
        <fullName evidence="8">Ras family-domain-containing protein</fullName>
    </submittedName>
</protein>
<sequence length="264" mass="29238">MSSSSRMQLYKLVVLGEPSIGKTALTLQMCLNHFVETYDPTIEDSYRKQVLVDEKQCILEILDTAGQEEYAFIRDQWIRDGEGFMLVYSVCSKASFDRILPLVDMMSRIKEQAPMPLVLIGNKSDRDADREVSVADGKRLANGLRCPFLETSAKKCINVEEAFFELARQIQYSRGEVTTRSRIHGPPEPSVTVYAKQGSKQGSASASSEQTDTRQNSQVSNGRTRASIATGVSSKSGFSSFQSKGDSTSSDGKQKKSKKDCIVM</sequence>
<gene>
    <name evidence="8" type="ORF">BCR37DRAFT_382322</name>
</gene>
<dbReference type="GO" id="GO:0007165">
    <property type="term" value="P:signal transduction"/>
    <property type="evidence" value="ECO:0007669"/>
    <property type="project" value="InterPro"/>
</dbReference>
<evidence type="ECO:0000256" key="1">
    <source>
        <dbReference type="ARBA" id="ARBA00004236"/>
    </source>
</evidence>
<dbReference type="PRINTS" id="PR00449">
    <property type="entry name" value="RASTRNSFRMNG"/>
</dbReference>
<evidence type="ECO:0000256" key="6">
    <source>
        <dbReference type="ARBA" id="ARBA00023136"/>
    </source>
</evidence>
<dbReference type="InterPro" id="IPR005225">
    <property type="entry name" value="Small_GTP-bd"/>
</dbReference>
<keyword evidence="4" id="KW-0378">Hydrolase</keyword>
<keyword evidence="3" id="KW-0547">Nucleotide-binding</keyword>
<evidence type="ECO:0000256" key="7">
    <source>
        <dbReference type="SAM" id="MobiDB-lite"/>
    </source>
</evidence>
<dbReference type="STRING" id="56484.A0A1Y2F467"/>
<dbReference type="GeneID" id="63786451"/>
<accession>A0A1Y2F467</accession>
<dbReference type="Pfam" id="PF00071">
    <property type="entry name" value="Ras"/>
    <property type="match status" value="1"/>
</dbReference>
<dbReference type="GO" id="GO:0005886">
    <property type="term" value="C:plasma membrane"/>
    <property type="evidence" value="ECO:0007669"/>
    <property type="project" value="UniProtKB-SubCell"/>
</dbReference>
<dbReference type="PROSITE" id="PS51420">
    <property type="entry name" value="RHO"/>
    <property type="match status" value="1"/>
</dbReference>
<dbReference type="Proteomes" id="UP000193685">
    <property type="component" value="Unassembled WGS sequence"/>
</dbReference>
<name>A0A1Y2F467_PROLT</name>
<keyword evidence="5" id="KW-0342">GTP-binding</keyword>
<evidence type="ECO:0000256" key="2">
    <source>
        <dbReference type="ARBA" id="ARBA00022475"/>
    </source>
</evidence>
<reference evidence="8 9" key="1">
    <citation type="submission" date="2016-07" db="EMBL/GenBank/DDBJ databases">
        <title>Pervasive Adenine N6-methylation of Active Genes in Fungi.</title>
        <authorList>
            <consortium name="DOE Joint Genome Institute"/>
            <person name="Mondo S.J."/>
            <person name="Dannebaum R.O."/>
            <person name="Kuo R.C."/>
            <person name="Labutti K."/>
            <person name="Haridas S."/>
            <person name="Kuo A."/>
            <person name="Salamov A."/>
            <person name="Ahrendt S.R."/>
            <person name="Lipzen A."/>
            <person name="Sullivan W."/>
            <person name="Andreopoulos W.B."/>
            <person name="Clum A."/>
            <person name="Lindquist E."/>
            <person name="Daum C."/>
            <person name="Ramamoorthy G.K."/>
            <person name="Gryganskyi A."/>
            <person name="Culley D."/>
            <person name="Magnuson J.K."/>
            <person name="James T.Y."/>
            <person name="O'Malley M.A."/>
            <person name="Stajich J.E."/>
            <person name="Spatafora J.W."/>
            <person name="Visel A."/>
            <person name="Grigoriev I.V."/>
        </authorList>
    </citation>
    <scope>NUCLEOTIDE SEQUENCE [LARGE SCALE GENOMIC DNA]</scope>
    <source>
        <strain evidence="8 9">12-1054</strain>
    </source>
</reference>
<dbReference type="FunFam" id="3.40.50.300:FF:001763">
    <property type="entry name" value="Ras family gtpase"/>
    <property type="match status" value="1"/>
</dbReference>
<dbReference type="SMART" id="SM00174">
    <property type="entry name" value="RHO"/>
    <property type="match status" value="1"/>
</dbReference>
<evidence type="ECO:0000313" key="9">
    <source>
        <dbReference type="Proteomes" id="UP000193685"/>
    </source>
</evidence>
<dbReference type="OrthoDB" id="5976022at2759"/>
<dbReference type="SMART" id="SM00176">
    <property type="entry name" value="RAN"/>
    <property type="match status" value="1"/>
</dbReference>
<organism evidence="8 9">
    <name type="scientific">Protomyces lactucae-debilis</name>
    <dbReference type="NCBI Taxonomy" id="2754530"/>
    <lineage>
        <taxon>Eukaryota</taxon>
        <taxon>Fungi</taxon>
        <taxon>Dikarya</taxon>
        <taxon>Ascomycota</taxon>
        <taxon>Taphrinomycotina</taxon>
        <taxon>Taphrinomycetes</taxon>
        <taxon>Taphrinales</taxon>
        <taxon>Protomycetaceae</taxon>
        <taxon>Protomyces</taxon>
    </lineage>
</organism>
<dbReference type="InterPro" id="IPR001806">
    <property type="entry name" value="Small_GTPase"/>
</dbReference>
<comment type="subcellular location">
    <subcellularLocation>
        <location evidence="1">Cell membrane</location>
    </subcellularLocation>
</comment>
<evidence type="ECO:0000256" key="5">
    <source>
        <dbReference type="ARBA" id="ARBA00023134"/>
    </source>
</evidence>
<dbReference type="SMART" id="SM00173">
    <property type="entry name" value="RAS"/>
    <property type="match status" value="1"/>
</dbReference>
<comment type="caution">
    <text evidence="8">The sequence shown here is derived from an EMBL/GenBank/DDBJ whole genome shotgun (WGS) entry which is preliminary data.</text>
</comment>
<dbReference type="PANTHER" id="PTHR24070">
    <property type="entry name" value="RAS, DI-RAS, AND RHEB FAMILY MEMBERS OF SMALL GTPASE SUPERFAMILY"/>
    <property type="match status" value="1"/>
</dbReference>
<dbReference type="GO" id="GO:0005525">
    <property type="term" value="F:GTP binding"/>
    <property type="evidence" value="ECO:0007669"/>
    <property type="project" value="UniProtKB-KW"/>
</dbReference>
<evidence type="ECO:0000313" key="8">
    <source>
        <dbReference type="EMBL" id="ORY78669.1"/>
    </source>
</evidence>
<dbReference type="InterPro" id="IPR027417">
    <property type="entry name" value="P-loop_NTPase"/>
</dbReference>
<dbReference type="RefSeq" id="XP_040723550.1">
    <property type="nucleotide sequence ID" value="XM_040869852.1"/>
</dbReference>
<dbReference type="OMA" id="FICIREE"/>